<proteinExistence type="predicted"/>
<name>A0A0F9C2R7_9ZZZZ</name>
<dbReference type="AlphaFoldDB" id="A0A0F9C2R7"/>
<evidence type="ECO:0000313" key="1">
    <source>
        <dbReference type="EMBL" id="KKK90936.1"/>
    </source>
</evidence>
<comment type="caution">
    <text evidence="1">The sequence shown here is derived from an EMBL/GenBank/DDBJ whole genome shotgun (WGS) entry which is preliminary data.</text>
</comment>
<protein>
    <submittedName>
        <fullName evidence="1">Uncharacterized protein</fullName>
    </submittedName>
</protein>
<sequence>MTNNGTVDVEDEVTLILNDSGATMTNAGSFSVGVGSTVNFGTNSVFTQAAGVLSNQGEFLMVSDTFNFDGGSLSGNAPILYG</sequence>
<reference evidence="1" key="1">
    <citation type="journal article" date="2015" name="Nature">
        <title>Complex archaea that bridge the gap between prokaryotes and eukaryotes.</title>
        <authorList>
            <person name="Spang A."/>
            <person name="Saw J.H."/>
            <person name="Jorgensen S.L."/>
            <person name="Zaremba-Niedzwiedzka K."/>
            <person name="Martijn J."/>
            <person name="Lind A.E."/>
            <person name="van Eijk R."/>
            <person name="Schleper C."/>
            <person name="Guy L."/>
            <person name="Ettema T.J."/>
        </authorList>
    </citation>
    <scope>NUCLEOTIDE SEQUENCE</scope>
</reference>
<dbReference type="EMBL" id="LAZR01048876">
    <property type="protein sequence ID" value="KKK90936.1"/>
    <property type="molecule type" value="Genomic_DNA"/>
</dbReference>
<feature type="non-terminal residue" evidence="1">
    <location>
        <position position="82"/>
    </location>
</feature>
<accession>A0A0F9C2R7</accession>
<gene>
    <name evidence="1" type="ORF">LCGC14_2717970</name>
</gene>
<organism evidence="1">
    <name type="scientific">marine sediment metagenome</name>
    <dbReference type="NCBI Taxonomy" id="412755"/>
    <lineage>
        <taxon>unclassified sequences</taxon>
        <taxon>metagenomes</taxon>
        <taxon>ecological metagenomes</taxon>
    </lineage>
</organism>